<dbReference type="STRING" id="1122198.SAMN02745729_11930"/>
<dbReference type="RefSeq" id="WP_091827758.1">
    <property type="nucleotide sequence ID" value="NZ_FNRJ01000019.1"/>
</dbReference>
<dbReference type="OrthoDB" id="5563041at2"/>
<dbReference type="AlphaFoldDB" id="A0A1H4GTG9"/>
<name>A0A1H4GTG9_9GAMM</name>
<proteinExistence type="predicted"/>
<sequence length="424" mass="48757">MNKESLTRYNTQFEPSTDGRQFVTPHGEMIDLSGVRILDTSIDTVRQLYNGMLNHDLLDDLEERLEAEYRPVVEYQGHLWRLRRGGKAGFKFLLQNAEFGVVILIKNSHTTADRAGSHCKIEVSPKLIRDQSPDVLQHQMDELAAGWFVTPPSPCGVAIHIATDWQGWVPPSDFVDRLTCRSQRVNDRNGFQSLEVTTGEVASIYGRGQSYTFGTVSSLQAALYNKSREIVAHDKIDYFHGIWNTKIDHNLKTPLWQPDQDVWRLEFRFSQTVLRQFADYNTTQEKKCNLSTYEAASEYLANLWAYALDRFRLDLNRRFVDPFWTVLLQDTEWCKPADDFIAKRKYKTAGIGNERNVALALGNLLSIYARNNITARKAWSCLKKSGLWRDLMGYIRARDLTKSDLFSMIEQGLLERRLTSKVAA</sequence>
<keyword evidence="2" id="KW-1185">Reference proteome</keyword>
<evidence type="ECO:0000313" key="2">
    <source>
        <dbReference type="Proteomes" id="UP000242469"/>
    </source>
</evidence>
<organism evidence="1 2">
    <name type="scientific">Marinobacterium iners DSM 11526</name>
    <dbReference type="NCBI Taxonomy" id="1122198"/>
    <lineage>
        <taxon>Bacteria</taxon>
        <taxon>Pseudomonadati</taxon>
        <taxon>Pseudomonadota</taxon>
        <taxon>Gammaproteobacteria</taxon>
        <taxon>Oceanospirillales</taxon>
        <taxon>Oceanospirillaceae</taxon>
        <taxon>Marinobacterium</taxon>
    </lineage>
</organism>
<dbReference type="Proteomes" id="UP000242469">
    <property type="component" value="Unassembled WGS sequence"/>
</dbReference>
<gene>
    <name evidence="1" type="ORF">SAMN02745729_11930</name>
</gene>
<accession>A0A1H4GTG9</accession>
<reference evidence="2" key="1">
    <citation type="submission" date="2016-10" db="EMBL/GenBank/DDBJ databases">
        <authorList>
            <person name="Varghese N."/>
            <person name="Submissions S."/>
        </authorList>
    </citation>
    <scope>NUCLEOTIDE SEQUENCE [LARGE SCALE GENOMIC DNA]</scope>
    <source>
        <strain evidence="2">DSM 11526</strain>
    </source>
</reference>
<dbReference type="EMBL" id="FNRJ01000019">
    <property type="protein sequence ID" value="SEB11932.1"/>
    <property type="molecule type" value="Genomic_DNA"/>
</dbReference>
<evidence type="ECO:0000313" key="1">
    <source>
        <dbReference type="EMBL" id="SEB11932.1"/>
    </source>
</evidence>
<evidence type="ECO:0008006" key="3">
    <source>
        <dbReference type="Google" id="ProtNLM"/>
    </source>
</evidence>
<protein>
    <recommendedName>
        <fullName evidence="3">Replication initiation factor</fullName>
    </recommendedName>
</protein>